<dbReference type="Proteomes" id="UP000242913">
    <property type="component" value="Unassembled WGS sequence"/>
</dbReference>
<evidence type="ECO:0000313" key="5">
    <source>
        <dbReference type="WBParaSite" id="OFLC_0000319601-mRNA-1"/>
    </source>
</evidence>
<accession>A0A183H6T5</accession>
<evidence type="ECO:0000256" key="1">
    <source>
        <dbReference type="SAM" id="MobiDB-lite"/>
    </source>
</evidence>
<feature type="region of interest" description="Disordered" evidence="1">
    <location>
        <begin position="75"/>
        <end position="118"/>
    </location>
</feature>
<reference evidence="3 4" key="1">
    <citation type="submission" date="2015-12" db="EMBL/GenBank/DDBJ databases">
        <title>Draft genome of the nematode, Onchocerca flexuosa.</title>
        <authorList>
            <person name="Mitreva M."/>
        </authorList>
    </citation>
    <scope>NUCLEOTIDE SEQUENCE [LARGE SCALE GENOMIC DNA]</scope>
    <source>
        <strain evidence="3">Red Deer</strain>
    </source>
</reference>
<keyword evidence="2" id="KW-1133">Transmembrane helix</keyword>
<dbReference type="STRING" id="387005.A0A183H6T5"/>
<evidence type="ECO:0000313" key="3">
    <source>
        <dbReference type="EMBL" id="OZC12748.1"/>
    </source>
</evidence>
<keyword evidence="2" id="KW-0472">Membrane</keyword>
<name>A0A183H6T5_9BILA</name>
<gene>
    <name evidence="3" type="ORF">X798_00381</name>
</gene>
<keyword evidence="4" id="KW-1185">Reference proteome</keyword>
<dbReference type="EMBL" id="KZ269977">
    <property type="protein sequence ID" value="OZC12748.1"/>
    <property type="molecule type" value="Genomic_DNA"/>
</dbReference>
<feature type="compositionally biased region" description="Basic and acidic residues" evidence="1">
    <location>
        <begin position="97"/>
        <end position="107"/>
    </location>
</feature>
<protein>
    <submittedName>
        <fullName evidence="3 5">Uncharacterized protein</fullName>
    </submittedName>
</protein>
<evidence type="ECO:0000256" key="2">
    <source>
        <dbReference type="SAM" id="Phobius"/>
    </source>
</evidence>
<evidence type="ECO:0000313" key="4">
    <source>
        <dbReference type="Proteomes" id="UP000242913"/>
    </source>
</evidence>
<dbReference type="AlphaFoldDB" id="A0A183H6T5"/>
<keyword evidence="2" id="KW-0812">Transmembrane</keyword>
<organism evidence="5">
    <name type="scientific">Onchocerca flexuosa</name>
    <dbReference type="NCBI Taxonomy" id="387005"/>
    <lineage>
        <taxon>Eukaryota</taxon>
        <taxon>Metazoa</taxon>
        <taxon>Ecdysozoa</taxon>
        <taxon>Nematoda</taxon>
        <taxon>Chromadorea</taxon>
        <taxon>Rhabditida</taxon>
        <taxon>Spirurina</taxon>
        <taxon>Spiruromorpha</taxon>
        <taxon>Filarioidea</taxon>
        <taxon>Onchocercidae</taxon>
        <taxon>Onchocerca</taxon>
    </lineage>
</organism>
<feature type="transmembrane region" description="Helical" evidence="2">
    <location>
        <begin position="6"/>
        <end position="27"/>
    </location>
</feature>
<reference evidence="5" key="2">
    <citation type="submission" date="2016-06" db="UniProtKB">
        <authorList>
            <consortium name="WormBaseParasite"/>
        </authorList>
    </citation>
    <scope>IDENTIFICATION</scope>
</reference>
<dbReference type="WBParaSite" id="OFLC_0000319601-mRNA-1">
    <property type="protein sequence ID" value="OFLC_0000319601-mRNA-1"/>
    <property type="gene ID" value="OFLC_0000319601"/>
</dbReference>
<proteinExistence type="predicted"/>
<sequence>MDDDIIDLLVVSSVASVGFVALTYVVTKIYSDKIRIRLLRLKKKTKHLNVVPNVDAVQRPESILTFQKLNAANGMHTENSRKLGEPLSKQPIKRVRIKDEGWKEKSQSRSSSSSSKIERLSYVSISSGTSASVQRRKTL</sequence>